<dbReference type="EMBL" id="FIIX01000042">
    <property type="protein sequence ID" value="CYW23092.1"/>
    <property type="molecule type" value="Genomic_DNA"/>
</dbReference>
<reference evidence="1 2" key="1">
    <citation type="submission" date="2016-02" db="EMBL/GenBank/DDBJ databases">
        <authorList>
            <consortium name="Pathogen Informatics"/>
        </authorList>
    </citation>
    <scope>NUCLEOTIDE SEQUENCE [LARGE SCALE GENOMIC DNA]</scope>
    <source>
        <strain evidence="1 2">LSS99</strain>
    </source>
</reference>
<dbReference type="RefSeq" id="WP_044754816.1">
    <property type="nucleotide sequence ID" value="NZ_CEJM01000068.1"/>
</dbReference>
<proteinExistence type="predicted"/>
<organism evidence="1 2">
    <name type="scientific">Streptococcus suis</name>
    <dbReference type="NCBI Taxonomy" id="1307"/>
    <lineage>
        <taxon>Bacteria</taxon>
        <taxon>Bacillati</taxon>
        <taxon>Bacillota</taxon>
        <taxon>Bacilli</taxon>
        <taxon>Lactobacillales</taxon>
        <taxon>Streptococcaceae</taxon>
        <taxon>Streptococcus</taxon>
    </lineage>
</organism>
<sequence length="59" mass="6393">MKKISKLIPILVLIMDIIPYSAITIQSNCIIVGGGEPPAHGLLQGYQVSADYPDEIILK</sequence>
<dbReference type="AlphaFoldDB" id="A0A116NV56"/>
<evidence type="ECO:0000313" key="1">
    <source>
        <dbReference type="EMBL" id="CYW23092.1"/>
    </source>
</evidence>
<name>A0A116NV56_STRSU</name>
<dbReference type="Proteomes" id="UP000073388">
    <property type="component" value="Unassembled WGS sequence"/>
</dbReference>
<protein>
    <submittedName>
        <fullName evidence="1">Uncharacterized protein</fullName>
    </submittedName>
</protein>
<evidence type="ECO:0000313" key="2">
    <source>
        <dbReference type="Proteomes" id="UP000073388"/>
    </source>
</evidence>
<accession>A0A116NV56</accession>
<gene>
    <name evidence="1" type="ORF">ERS132461_01684</name>
</gene>